<reference evidence="2" key="2">
    <citation type="submission" date="2020-12" db="EMBL/GenBank/DDBJ databases">
        <title>New Spironucleus salmonicida genome in near-complete chromosomes.</title>
        <authorList>
            <person name="Xu F."/>
            <person name="Kurt Z."/>
            <person name="Jimenez-Gonzalez A."/>
            <person name="Astvaldsson A."/>
            <person name="Andersson J.O."/>
            <person name="Svard S.G."/>
        </authorList>
    </citation>
    <scope>NUCLEOTIDE SEQUENCE</scope>
    <source>
        <strain evidence="2">ATCC 50377</strain>
    </source>
</reference>
<evidence type="ECO:0000313" key="3">
    <source>
        <dbReference type="Proteomes" id="UP000018208"/>
    </source>
</evidence>
<sequence length="172" mass="20262">MKQFQDLDNIRQRERNYCPKRAYLRTKVHFDEFNTIESTNLTNINEMVLSKNQAAAVNLTGSLAMYNPHCKISQAHYLKESTTLKPEPYQILELMQSQQLTQFKLPDIKQVQQLSNTIQNRIHVKHYKSIKNCNHTDYRTLTRLLSPQQQSANKINVQLPKIQQSAMMLTRW</sequence>
<protein>
    <submittedName>
        <fullName evidence="1">Uncharacterized protein</fullName>
    </submittedName>
</protein>
<name>V6LJ55_9EUKA</name>
<dbReference type="Proteomes" id="UP000018208">
    <property type="component" value="Unassembled WGS sequence"/>
</dbReference>
<keyword evidence="3" id="KW-1185">Reference proteome</keyword>
<reference evidence="1 2" key="1">
    <citation type="journal article" date="2014" name="PLoS Genet.">
        <title>The Genome of Spironucleus salmonicida Highlights a Fish Pathogen Adapted to Fluctuating Environments.</title>
        <authorList>
            <person name="Xu F."/>
            <person name="Jerlstrom-Hultqvist J."/>
            <person name="Einarsson E."/>
            <person name="Astvaldsson A."/>
            <person name="Svard S.G."/>
            <person name="Andersson J.O."/>
        </authorList>
    </citation>
    <scope>NUCLEOTIDE SEQUENCE</scope>
    <source>
        <strain evidence="2">ATCC 50377</strain>
    </source>
</reference>
<dbReference type="EMBL" id="AUWU02000002">
    <property type="protein sequence ID" value="KAH0576271.1"/>
    <property type="molecule type" value="Genomic_DNA"/>
</dbReference>
<gene>
    <name evidence="1" type="ORF">SS50377_15681</name>
    <name evidence="2" type="ORF">SS50377_21834</name>
</gene>
<dbReference type="EMBL" id="KI546116">
    <property type="protein sequence ID" value="EST44378.1"/>
    <property type="molecule type" value="Genomic_DNA"/>
</dbReference>
<dbReference type="VEuPathDB" id="GiardiaDB:SS50377_21834"/>
<dbReference type="AlphaFoldDB" id="V6LJ55"/>
<evidence type="ECO:0000313" key="2">
    <source>
        <dbReference type="EMBL" id="KAH0576271.1"/>
    </source>
</evidence>
<proteinExistence type="predicted"/>
<organism evidence="1">
    <name type="scientific">Spironucleus salmonicida</name>
    <dbReference type="NCBI Taxonomy" id="348837"/>
    <lineage>
        <taxon>Eukaryota</taxon>
        <taxon>Metamonada</taxon>
        <taxon>Diplomonadida</taxon>
        <taxon>Hexamitidae</taxon>
        <taxon>Hexamitinae</taxon>
        <taxon>Spironucleus</taxon>
    </lineage>
</organism>
<evidence type="ECO:0000313" key="1">
    <source>
        <dbReference type="EMBL" id="EST44378.1"/>
    </source>
</evidence>
<accession>V6LJ55</accession>